<keyword evidence="3" id="KW-1185">Reference proteome</keyword>
<dbReference type="PANTHER" id="PTHR36694">
    <property type="entry name" value="PASIFLORA 1, ISOFORM A-RELATED"/>
    <property type="match status" value="1"/>
</dbReference>
<keyword evidence="1" id="KW-1133">Transmembrane helix</keyword>
<reference evidence="2" key="1">
    <citation type="submission" date="2022-01" db="UniProtKB">
        <authorList>
            <consortium name="EnsemblMetazoa"/>
        </authorList>
    </citation>
    <scope>IDENTIFICATION</scope>
</reference>
<dbReference type="GO" id="GO:0005886">
    <property type="term" value="C:plasma membrane"/>
    <property type="evidence" value="ECO:0007669"/>
    <property type="project" value="TreeGrafter"/>
</dbReference>
<dbReference type="RefSeq" id="XP_014247099.1">
    <property type="nucleotide sequence ID" value="XM_014391613.2"/>
</dbReference>
<accession>A0A8I6RS34</accession>
<evidence type="ECO:0000313" key="2">
    <source>
        <dbReference type="EnsemblMetazoa" id="XP_014247099.1"/>
    </source>
</evidence>
<keyword evidence="1" id="KW-0472">Membrane</keyword>
<dbReference type="GO" id="GO:0060857">
    <property type="term" value="P:establishment of glial blood-brain barrier"/>
    <property type="evidence" value="ECO:0007669"/>
    <property type="project" value="TreeGrafter"/>
</dbReference>
<dbReference type="CTD" id="42139"/>
<dbReference type="OrthoDB" id="6572371at2759"/>
<feature type="transmembrane region" description="Helical" evidence="1">
    <location>
        <begin position="100"/>
        <end position="124"/>
    </location>
</feature>
<evidence type="ECO:0000313" key="3">
    <source>
        <dbReference type="Proteomes" id="UP000494040"/>
    </source>
</evidence>
<keyword evidence="1" id="KW-0812">Transmembrane</keyword>
<feature type="transmembrane region" description="Helical" evidence="1">
    <location>
        <begin position="64"/>
        <end position="88"/>
    </location>
</feature>
<organism evidence="2 3">
    <name type="scientific">Cimex lectularius</name>
    <name type="common">Bed bug</name>
    <name type="synonym">Acanthia lectularia</name>
    <dbReference type="NCBI Taxonomy" id="79782"/>
    <lineage>
        <taxon>Eukaryota</taxon>
        <taxon>Metazoa</taxon>
        <taxon>Ecdysozoa</taxon>
        <taxon>Arthropoda</taxon>
        <taxon>Hexapoda</taxon>
        <taxon>Insecta</taxon>
        <taxon>Pterygota</taxon>
        <taxon>Neoptera</taxon>
        <taxon>Paraneoptera</taxon>
        <taxon>Hemiptera</taxon>
        <taxon>Heteroptera</taxon>
        <taxon>Panheteroptera</taxon>
        <taxon>Cimicomorpha</taxon>
        <taxon>Cimicidae</taxon>
        <taxon>Cimex</taxon>
    </lineage>
</organism>
<dbReference type="Pfam" id="PF15860">
    <property type="entry name" value="DUF4728"/>
    <property type="match status" value="1"/>
</dbReference>
<dbReference type="GeneID" id="106665290"/>
<dbReference type="GO" id="GO:0035159">
    <property type="term" value="P:regulation of tube length, open tracheal system"/>
    <property type="evidence" value="ECO:0007669"/>
    <property type="project" value="TreeGrafter"/>
</dbReference>
<dbReference type="OMA" id="LILWVWM"/>
<sequence length="169" mass="19903">MVVLKTCWTPFIWNNDVKSGSRCCAVYTMAMSIILMTLTIYMMSGGESSQVYLPLFEADVRSTMQLFGMVFVIYFLLWIGASVLMLFGISRMHRGMILPWLILMFLFVSFQAVYGIWLLYGYYIYLEVVVPTLLNWLWMAYNIYCFLCVYSQYQIIYLFQTPNIELLYP</sequence>
<evidence type="ECO:0000256" key="1">
    <source>
        <dbReference type="SAM" id="Phobius"/>
    </source>
</evidence>
<dbReference type="PANTHER" id="PTHR36694:SF11">
    <property type="entry name" value="LP21121P-RELATED"/>
    <property type="match status" value="1"/>
</dbReference>
<dbReference type="AlphaFoldDB" id="A0A8I6RS34"/>
<dbReference type="EnsemblMetazoa" id="XM_014391613.2">
    <property type="protein sequence ID" value="XP_014247099.1"/>
    <property type="gene ID" value="LOC106665290"/>
</dbReference>
<feature type="transmembrane region" description="Helical" evidence="1">
    <location>
        <begin position="136"/>
        <end position="159"/>
    </location>
</feature>
<dbReference type="KEGG" id="clec:106665290"/>
<proteinExistence type="predicted"/>
<dbReference type="InterPro" id="IPR031720">
    <property type="entry name" value="DUF4728"/>
</dbReference>
<dbReference type="Proteomes" id="UP000494040">
    <property type="component" value="Unassembled WGS sequence"/>
</dbReference>
<dbReference type="GO" id="GO:0019991">
    <property type="term" value="P:septate junction assembly"/>
    <property type="evidence" value="ECO:0007669"/>
    <property type="project" value="TreeGrafter"/>
</dbReference>
<protein>
    <submittedName>
        <fullName evidence="2">Uncharacterized protein</fullName>
    </submittedName>
</protein>
<feature type="transmembrane region" description="Helical" evidence="1">
    <location>
        <begin position="24"/>
        <end position="44"/>
    </location>
</feature>
<name>A0A8I6RS34_CIMLE</name>